<proteinExistence type="predicted"/>
<dbReference type="Proteomes" id="UP000223711">
    <property type="component" value="Segment"/>
</dbReference>
<accession>A0A1D7SKU6</accession>
<protein>
    <submittedName>
        <fullName evidence="1">Uncharacterized protein</fullName>
    </submittedName>
</protein>
<organism evidence="1 2">
    <name type="scientific">Cyanophage S-RIM14</name>
    <dbReference type="NCBI Taxonomy" id="1278423"/>
    <lineage>
        <taxon>Viruses</taxon>
        <taxon>Duplodnaviria</taxon>
        <taxon>Heunggongvirae</taxon>
        <taxon>Uroviricota</taxon>
        <taxon>Caudoviricetes</taxon>
        <taxon>Pantevenvirales</taxon>
        <taxon>Kyanoviridae</taxon>
        <taxon>Ahtivirus</taxon>
        <taxon>Ahtivirus sagseatwo</taxon>
    </lineage>
</organism>
<dbReference type="EMBL" id="KX349303">
    <property type="protein sequence ID" value="AOO14217.1"/>
    <property type="molecule type" value="Genomic_DNA"/>
</dbReference>
<name>A0A1D7SKU6_9CAUD</name>
<evidence type="ECO:0000313" key="1">
    <source>
        <dbReference type="EMBL" id="AOO14217.1"/>
    </source>
</evidence>
<gene>
    <name evidence="1" type="ORF">Sn110110_023</name>
</gene>
<sequence>MTIEGRPEMETWQTQYAVQRKDRMGDAIGDYLNDDKVEARQAYEEMLSEAIDWRDYHQKQLTKAQQFLDLIHPNRGESLSNLDFLD</sequence>
<reference evidence="1 2" key="1">
    <citation type="journal article" date="2016" name="Environ. Microbiol.">
        <title>Genomic diversification of marine cyanophages into stable ecotypes.</title>
        <authorList>
            <person name="Marston M.F."/>
            <person name="Martiny J.B."/>
        </authorList>
    </citation>
    <scope>NUCLEOTIDE SEQUENCE [LARGE SCALE GENOMIC DNA]</scope>
    <source>
        <strain evidence="1">Sn_11_0110</strain>
    </source>
</reference>
<evidence type="ECO:0000313" key="2">
    <source>
        <dbReference type="Proteomes" id="UP000223711"/>
    </source>
</evidence>